<gene>
    <name evidence="1" type="ORF">ACFQ4O_17255</name>
</gene>
<name>A0ABW3ZBP5_9HYPH</name>
<evidence type="ECO:0000313" key="1">
    <source>
        <dbReference type="EMBL" id="MFD1333755.1"/>
    </source>
</evidence>
<accession>A0ABW3ZBP5</accession>
<sequence length="85" mass="8439">ARCGESVTVVVVGSPIQPVILGANARAVAAADALQAAGFDCRAVRPPTVPDGTARLRLSLTLNVDEPTVSALMDALAATLTAAAA</sequence>
<keyword evidence="2" id="KW-1185">Reference proteome</keyword>
<dbReference type="InterPro" id="IPR015422">
    <property type="entry name" value="PyrdxlP-dep_Trfase_small"/>
</dbReference>
<feature type="non-terminal residue" evidence="1">
    <location>
        <position position="1"/>
    </location>
</feature>
<protein>
    <submittedName>
        <fullName evidence="1">8-amino-7-oxononanoate synthase</fullName>
    </submittedName>
</protein>
<comment type="caution">
    <text evidence="1">The sequence shown here is derived from an EMBL/GenBank/DDBJ whole genome shotgun (WGS) entry which is preliminary data.</text>
</comment>
<dbReference type="Proteomes" id="UP001597171">
    <property type="component" value="Unassembled WGS sequence"/>
</dbReference>
<dbReference type="SUPFAM" id="SSF53383">
    <property type="entry name" value="PLP-dependent transferases"/>
    <property type="match status" value="1"/>
</dbReference>
<dbReference type="Gene3D" id="3.90.1150.10">
    <property type="entry name" value="Aspartate Aminotransferase, domain 1"/>
    <property type="match status" value="1"/>
</dbReference>
<evidence type="ECO:0000313" key="2">
    <source>
        <dbReference type="Proteomes" id="UP001597171"/>
    </source>
</evidence>
<dbReference type="EMBL" id="JBHTMX010000326">
    <property type="protein sequence ID" value="MFD1333755.1"/>
    <property type="molecule type" value="Genomic_DNA"/>
</dbReference>
<dbReference type="InterPro" id="IPR015424">
    <property type="entry name" value="PyrdxlP-dep_Trfase"/>
</dbReference>
<proteinExistence type="predicted"/>
<organism evidence="1 2">
    <name type="scientific">Methylopila musalis</name>
    <dbReference type="NCBI Taxonomy" id="1134781"/>
    <lineage>
        <taxon>Bacteria</taxon>
        <taxon>Pseudomonadati</taxon>
        <taxon>Pseudomonadota</taxon>
        <taxon>Alphaproteobacteria</taxon>
        <taxon>Hyphomicrobiales</taxon>
        <taxon>Methylopilaceae</taxon>
        <taxon>Methylopila</taxon>
    </lineage>
</organism>
<reference evidence="2" key="1">
    <citation type="journal article" date="2019" name="Int. J. Syst. Evol. Microbiol.">
        <title>The Global Catalogue of Microorganisms (GCM) 10K type strain sequencing project: providing services to taxonomists for standard genome sequencing and annotation.</title>
        <authorList>
            <consortium name="The Broad Institute Genomics Platform"/>
            <consortium name="The Broad Institute Genome Sequencing Center for Infectious Disease"/>
            <person name="Wu L."/>
            <person name="Ma J."/>
        </authorList>
    </citation>
    <scope>NUCLEOTIDE SEQUENCE [LARGE SCALE GENOMIC DNA]</scope>
    <source>
        <strain evidence="2">CCUG 61696</strain>
    </source>
</reference>